<dbReference type="Proteomes" id="UP000694865">
    <property type="component" value="Unplaced"/>
</dbReference>
<dbReference type="GeneID" id="102806298"/>
<dbReference type="InterPro" id="IPR005331">
    <property type="entry name" value="Sulfotransferase"/>
</dbReference>
<keyword evidence="3 9" id="KW-0808">Transferase</keyword>
<comment type="subcellular location">
    <subcellularLocation>
        <location evidence="1 9">Golgi apparatus membrane</location>
        <topology evidence="1 9">Single-pass type II membrane protein</topology>
    </subcellularLocation>
</comment>
<sequence length="359" mass="42063">MIQPSSKRFIGSGILCFIVTVAFVVYSDDVYDVLTPVHYKDHIGATLLTSENYSLVDSEPGELLPANITQTLVSSLGYDDRTSIYQSRRDKIYQACEKYENRFKKHRHKLPLHNLYISQKHKFIYCAIPKVGCTNWFKTLLVLSGQFKQDDVIGWREINLYRRAHYGGLREYNKLVGSGRVGEFIRFVVVRHPFTRLVSLFAQKLDRRPDRRLISELLSKMQQITESNSSTMNFHNFVDYLIKTKEPTETWNSHFRPMHLLCFPCNIDYDIIGHLETIHEDSEYLFHEIGSTLSYPKKSSRTATNSSTTDNLLRYFSTISDDQIWNLYKIYKMDFEMFGYSPSEFFPFPNKNRTQNIII</sequence>
<evidence type="ECO:0000313" key="10">
    <source>
        <dbReference type="Proteomes" id="UP000694865"/>
    </source>
</evidence>
<keyword evidence="7" id="KW-0472">Membrane</keyword>
<dbReference type="InterPro" id="IPR018011">
    <property type="entry name" value="Carb_sulfotrans_8-10"/>
</dbReference>
<evidence type="ECO:0000256" key="6">
    <source>
        <dbReference type="ARBA" id="ARBA00023034"/>
    </source>
</evidence>
<evidence type="ECO:0000256" key="3">
    <source>
        <dbReference type="ARBA" id="ARBA00022679"/>
    </source>
</evidence>
<dbReference type="PANTHER" id="PTHR12137">
    <property type="entry name" value="CARBOHYDRATE SULFOTRANSFERASE"/>
    <property type="match status" value="1"/>
</dbReference>
<dbReference type="Pfam" id="PF03567">
    <property type="entry name" value="Sulfotransfer_2"/>
    <property type="match status" value="1"/>
</dbReference>
<evidence type="ECO:0000256" key="8">
    <source>
        <dbReference type="ARBA" id="ARBA00023180"/>
    </source>
</evidence>
<proteinExistence type="inferred from homology"/>
<protein>
    <recommendedName>
        <fullName evidence="9">Carbohydrate sulfotransferase</fullName>
        <ecNumber evidence="9">2.8.2.-</ecNumber>
    </recommendedName>
</protein>
<keyword evidence="5" id="KW-1133">Transmembrane helix</keyword>
<keyword evidence="6 9" id="KW-0333">Golgi apparatus</keyword>
<comment type="similarity">
    <text evidence="2 9">Belongs to the sulfotransferase 2 family.</text>
</comment>
<dbReference type="PANTHER" id="PTHR12137:SF54">
    <property type="entry name" value="CARBOHYDRATE SULFOTRANSFERASE"/>
    <property type="match status" value="1"/>
</dbReference>
<evidence type="ECO:0000256" key="5">
    <source>
        <dbReference type="ARBA" id="ARBA00022989"/>
    </source>
</evidence>
<evidence type="ECO:0000256" key="2">
    <source>
        <dbReference type="ARBA" id="ARBA00006339"/>
    </source>
</evidence>
<evidence type="ECO:0000313" key="11">
    <source>
        <dbReference type="RefSeq" id="XP_006821771.1"/>
    </source>
</evidence>
<evidence type="ECO:0000256" key="1">
    <source>
        <dbReference type="ARBA" id="ARBA00004323"/>
    </source>
</evidence>
<accession>A0ABM0MP30</accession>
<evidence type="ECO:0000256" key="4">
    <source>
        <dbReference type="ARBA" id="ARBA00022692"/>
    </source>
</evidence>
<organism evidence="10 11">
    <name type="scientific">Saccoglossus kowalevskii</name>
    <name type="common">Acorn worm</name>
    <dbReference type="NCBI Taxonomy" id="10224"/>
    <lineage>
        <taxon>Eukaryota</taxon>
        <taxon>Metazoa</taxon>
        <taxon>Hemichordata</taxon>
        <taxon>Enteropneusta</taxon>
        <taxon>Harrimaniidae</taxon>
        <taxon>Saccoglossus</taxon>
    </lineage>
</organism>
<keyword evidence="8 9" id="KW-0325">Glycoprotein</keyword>
<keyword evidence="9" id="KW-0735">Signal-anchor</keyword>
<evidence type="ECO:0000256" key="7">
    <source>
        <dbReference type="ARBA" id="ARBA00023136"/>
    </source>
</evidence>
<dbReference type="EC" id="2.8.2.-" evidence="9"/>
<keyword evidence="4" id="KW-0812">Transmembrane</keyword>
<gene>
    <name evidence="11" type="primary">LOC102806298</name>
</gene>
<keyword evidence="10" id="KW-1185">Reference proteome</keyword>
<dbReference type="RefSeq" id="XP_006821771.1">
    <property type="nucleotide sequence ID" value="XM_006821708.1"/>
</dbReference>
<evidence type="ECO:0000256" key="9">
    <source>
        <dbReference type="RuleBase" id="RU364020"/>
    </source>
</evidence>
<keyword evidence="9" id="KW-0119">Carbohydrate metabolism</keyword>
<name>A0ABM0MP30_SACKO</name>
<reference evidence="11" key="1">
    <citation type="submission" date="2025-08" db="UniProtKB">
        <authorList>
            <consortium name="RefSeq"/>
        </authorList>
    </citation>
    <scope>IDENTIFICATION</scope>
    <source>
        <tissue evidence="11">Testes</tissue>
    </source>
</reference>